<dbReference type="GO" id="GO:0006281">
    <property type="term" value="P:DNA repair"/>
    <property type="evidence" value="ECO:0007669"/>
    <property type="project" value="UniProtKB-UniRule"/>
</dbReference>
<dbReference type="RefSeq" id="WP_067857927.1">
    <property type="nucleotide sequence ID" value="NZ_CP011502.1"/>
</dbReference>
<keyword evidence="1 6" id="KW-0963">Cytoplasm</keyword>
<dbReference type="SUPFAM" id="SSF47781">
    <property type="entry name" value="RuvA domain 2-like"/>
    <property type="match status" value="1"/>
</dbReference>
<evidence type="ECO:0000256" key="5">
    <source>
        <dbReference type="ARBA" id="ARBA00023204"/>
    </source>
</evidence>
<dbReference type="STRING" id="2041.AERYTH_09875"/>
<keyword evidence="8" id="KW-0067">ATP-binding</keyword>
<evidence type="ECO:0000256" key="3">
    <source>
        <dbReference type="ARBA" id="ARBA00023125"/>
    </source>
</evidence>
<comment type="similarity">
    <text evidence="6">Belongs to the RuvA family.</text>
</comment>
<dbReference type="SMART" id="SM00278">
    <property type="entry name" value="HhH1"/>
    <property type="match status" value="2"/>
</dbReference>
<feature type="region of interest" description="Domain III" evidence="6">
    <location>
        <begin position="145"/>
        <end position="198"/>
    </location>
</feature>
<dbReference type="InterPro" id="IPR036267">
    <property type="entry name" value="RuvA_C_sf"/>
</dbReference>
<dbReference type="Pfam" id="PF07499">
    <property type="entry name" value="RuvA_C"/>
    <property type="match status" value="1"/>
</dbReference>
<dbReference type="Pfam" id="PF01330">
    <property type="entry name" value="RuvA_N"/>
    <property type="match status" value="1"/>
</dbReference>
<comment type="subunit">
    <text evidence="6">Homotetramer. Forms an RuvA(8)-RuvB(12)-Holliday junction (HJ) complex. HJ DNA is sandwiched between 2 RuvA tetramers; dsDNA enters through RuvA and exits via RuvB. An RuvB hexamer assembles on each DNA strand where it exits the tetramer. Each RuvB hexamer is contacted by two RuvA subunits (via domain III) on 2 adjacent RuvB subunits; this complex drives branch migration. In the full resolvosome a probable DNA-RuvA(4)-RuvB(12)-RuvC(2) complex forms which resolves the HJ.</text>
</comment>
<dbReference type="GO" id="GO:0009378">
    <property type="term" value="F:four-way junction helicase activity"/>
    <property type="evidence" value="ECO:0007669"/>
    <property type="project" value="InterPro"/>
</dbReference>
<dbReference type="SUPFAM" id="SSF50249">
    <property type="entry name" value="Nucleic acid-binding proteins"/>
    <property type="match status" value="1"/>
</dbReference>
<dbReference type="InterPro" id="IPR013849">
    <property type="entry name" value="DNA_helicase_Holl-junc_RuvA_I"/>
</dbReference>
<reference evidence="8 9" key="1">
    <citation type="journal article" date="1991" name="Int. J. Syst. Bacteriol.">
        <title>Description of the erythromycin-producing bacterium Arthrobacter sp. strain NRRL B-3381 as Aeromicrobium erythreum gen. nov., sp. nov.</title>
        <authorList>
            <person name="Miller E.S."/>
            <person name="Woese C.R."/>
            <person name="Brenner S."/>
        </authorList>
    </citation>
    <scope>NUCLEOTIDE SEQUENCE [LARGE SCALE GENOMIC DNA]</scope>
    <source>
        <strain evidence="8 9">AR18</strain>
    </source>
</reference>
<keyword evidence="8" id="KW-0547">Nucleotide-binding</keyword>
<evidence type="ECO:0000313" key="8">
    <source>
        <dbReference type="EMBL" id="ALX04988.1"/>
    </source>
</evidence>
<sequence>MIAHVRGQVAALSLDSAVIDVGGLGHLVHCTPGTIARLRLGEQAQLATTLVVREDSLTLYGFADADERDMFLLVQTASGIGPKVALAMLAVLAPDRLRRAIAESDHAVLTSVPGIGRKGAERIVVELKDRVGPAPVATSGGTGGDGEPWRAQVLEALQSLGWSARDAERAIDAVADSAGDEPDVGQLLRLALRSLSKA</sequence>
<feature type="domain" description="Helix-hairpin-helix DNA-binding motif class 1" evidence="7">
    <location>
        <begin position="107"/>
        <end position="126"/>
    </location>
</feature>
<dbReference type="HAMAP" id="MF_00031">
    <property type="entry name" value="DNA_HJ_migration_RuvA"/>
    <property type="match status" value="1"/>
</dbReference>
<keyword evidence="5 6" id="KW-0234">DNA repair</keyword>
<dbReference type="InterPro" id="IPR000085">
    <property type="entry name" value="RuvA"/>
</dbReference>
<dbReference type="CDD" id="cd14332">
    <property type="entry name" value="UBA_RuvA_C"/>
    <property type="match status" value="1"/>
</dbReference>
<dbReference type="GO" id="GO:0048476">
    <property type="term" value="C:Holliday junction resolvase complex"/>
    <property type="evidence" value="ECO:0007669"/>
    <property type="project" value="UniProtKB-UniRule"/>
</dbReference>
<evidence type="ECO:0000256" key="4">
    <source>
        <dbReference type="ARBA" id="ARBA00023172"/>
    </source>
</evidence>
<dbReference type="EMBL" id="CP011502">
    <property type="protein sequence ID" value="ALX04988.1"/>
    <property type="molecule type" value="Genomic_DNA"/>
</dbReference>
<dbReference type="Gene3D" id="1.10.150.20">
    <property type="entry name" value="5' to 3' exonuclease, C-terminal subdomain"/>
    <property type="match status" value="1"/>
</dbReference>
<dbReference type="GO" id="GO:0000400">
    <property type="term" value="F:four-way junction DNA binding"/>
    <property type="evidence" value="ECO:0007669"/>
    <property type="project" value="UniProtKB-UniRule"/>
</dbReference>
<dbReference type="Gene3D" id="2.40.50.140">
    <property type="entry name" value="Nucleic acid-binding proteins"/>
    <property type="match status" value="1"/>
</dbReference>
<name>A0A0U4CQU2_9ACTN</name>
<keyword evidence="4 6" id="KW-0233">DNA recombination</keyword>
<evidence type="ECO:0000313" key="9">
    <source>
        <dbReference type="Proteomes" id="UP000067689"/>
    </source>
</evidence>
<organism evidence="8 9">
    <name type="scientific">Aeromicrobium erythreum</name>
    <dbReference type="NCBI Taxonomy" id="2041"/>
    <lineage>
        <taxon>Bacteria</taxon>
        <taxon>Bacillati</taxon>
        <taxon>Actinomycetota</taxon>
        <taxon>Actinomycetes</taxon>
        <taxon>Propionibacteriales</taxon>
        <taxon>Nocardioidaceae</taxon>
        <taxon>Aeromicrobium</taxon>
    </lineage>
</organism>
<comment type="caution">
    <text evidence="6">Lacks conserved residue(s) required for the propagation of feature annotation.</text>
</comment>
<comment type="subcellular location">
    <subcellularLocation>
        <location evidence="6">Cytoplasm</location>
    </subcellularLocation>
</comment>
<accession>A0A0U4CQU2</accession>
<dbReference type="KEGG" id="aer:AERYTH_09875"/>
<dbReference type="GO" id="GO:0005524">
    <property type="term" value="F:ATP binding"/>
    <property type="evidence" value="ECO:0007669"/>
    <property type="project" value="InterPro"/>
</dbReference>
<proteinExistence type="inferred from homology"/>
<dbReference type="InterPro" id="IPR003583">
    <property type="entry name" value="Hlx-hairpin-Hlx_DNA-bd_motif"/>
</dbReference>
<gene>
    <name evidence="6" type="primary">ruvA</name>
    <name evidence="8" type="ORF">AERYTH_09875</name>
</gene>
<feature type="domain" description="Helix-hairpin-helix DNA-binding motif class 1" evidence="7">
    <location>
        <begin position="72"/>
        <end position="91"/>
    </location>
</feature>
<dbReference type="SUPFAM" id="SSF46929">
    <property type="entry name" value="DNA helicase RuvA subunit, C-terminal domain"/>
    <property type="match status" value="1"/>
</dbReference>
<comment type="domain">
    <text evidence="6">Has three domains with a flexible linker between the domains II and III and assumes an 'L' shape. Domain III is highly mobile and contacts RuvB.</text>
</comment>
<dbReference type="InterPro" id="IPR010994">
    <property type="entry name" value="RuvA_2-like"/>
</dbReference>
<dbReference type="Pfam" id="PF14520">
    <property type="entry name" value="HHH_5"/>
    <property type="match status" value="1"/>
</dbReference>
<keyword evidence="2 6" id="KW-0227">DNA damage</keyword>
<protein>
    <recommendedName>
        <fullName evidence="6">Holliday junction branch migration complex subunit RuvA</fullName>
    </recommendedName>
</protein>
<dbReference type="OrthoDB" id="5293449at2"/>
<keyword evidence="8" id="KW-0347">Helicase</keyword>
<dbReference type="NCBIfam" id="TIGR00084">
    <property type="entry name" value="ruvA"/>
    <property type="match status" value="1"/>
</dbReference>
<dbReference type="GO" id="GO:0009379">
    <property type="term" value="C:Holliday junction helicase complex"/>
    <property type="evidence" value="ECO:0007669"/>
    <property type="project" value="InterPro"/>
</dbReference>
<keyword evidence="8" id="KW-0378">Hydrolase</keyword>
<evidence type="ECO:0000256" key="2">
    <source>
        <dbReference type="ARBA" id="ARBA00022763"/>
    </source>
</evidence>
<dbReference type="Proteomes" id="UP000067689">
    <property type="component" value="Chromosome"/>
</dbReference>
<keyword evidence="9" id="KW-1185">Reference proteome</keyword>
<dbReference type="InterPro" id="IPR012340">
    <property type="entry name" value="NA-bd_OB-fold"/>
</dbReference>
<evidence type="ECO:0000256" key="6">
    <source>
        <dbReference type="HAMAP-Rule" id="MF_00031"/>
    </source>
</evidence>
<comment type="function">
    <text evidence="6">The RuvA-RuvB-RuvC complex processes Holliday junction (HJ) DNA during genetic recombination and DNA repair, while the RuvA-RuvB complex plays an important role in the rescue of blocked DNA replication forks via replication fork reversal (RFR). RuvA specifically binds to HJ cruciform DNA, conferring on it an open structure. The RuvB hexamer acts as an ATP-dependent pump, pulling dsDNA into and through the RuvAB complex. HJ branch migration allows RuvC to scan DNA until it finds its consensus sequence, where it cleaves and resolves the cruciform DNA.</text>
</comment>
<keyword evidence="3 6" id="KW-0238">DNA-binding</keyword>
<dbReference type="Gene3D" id="1.10.8.10">
    <property type="entry name" value="DNA helicase RuvA subunit, C-terminal domain"/>
    <property type="match status" value="1"/>
</dbReference>
<dbReference type="PATRIC" id="fig|2041.4.peg.2065"/>
<dbReference type="InterPro" id="IPR011114">
    <property type="entry name" value="RuvA_C"/>
</dbReference>
<dbReference type="GO" id="GO:0006310">
    <property type="term" value="P:DNA recombination"/>
    <property type="evidence" value="ECO:0007669"/>
    <property type="project" value="UniProtKB-UniRule"/>
</dbReference>
<evidence type="ECO:0000256" key="1">
    <source>
        <dbReference type="ARBA" id="ARBA00022490"/>
    </source>
</evidence>
<dbReference type="GO" id="GO:0005737">
    <property type="term" value="C:cytoplasm"/>
    <property type="evidence" value="ECO:0007669"/>
    <property type="project" value="UniProtKB-SubCell"/>
</dbReference>
<evidence type="ECO:0000259" key="7">
    <source>
        <dbReference type="SMART" id="SM00278"/>
    </source>
</evidence>
<dbReference type="AlphaFoldDB" id="A0A0U4CQU2"/>